<dbReference type="EMBL" id="BKCJ010326650">
    <property type="protein sequence ID" value="GEZ81022.1"/>
    <property type="molecule type" value="Genomic_DNA"/>
</dbReference>
<organism evidence="2">
    <name type="scientific">Tanacetum cinerariifolium</name>
    <name type="common">Dalmatian daisy</name>
    <name type="synonym">Chrysanthemum cinerariifolium</name>
    <dbReference type="NCBI Taxonomy" id="118510"/>
    <lineage>
        <taxon>Eukaryota</taxon>
        <taxon>Viridiplantae</taxon>
        <taxon>Streptophyta</taxon>
        <taxon>Embryophyta</taxon>
        <taxon>Tracheophyta</taxon>
        <taxon>Spermatophyta</taxon>
        <taxon>Magnoliopsida</taxon>
        <taxon>eudicotyledons</taxon>
        <taxon>Gunneridae</taxon>
        <taxon>Pentapetalae</taxon>
        <taxon>asterids</taxon>
        <taxon>campanulids</taxon>
        <taxon>Asterales</taxon>
        <taxon>Asteraceae</taxon>
        <taxon>Asteroideae</taxon>
        <taxon>Anthemideae</taxon>
        <taxon>Anthemidinae</taxon>
        <taxon>Tanacetum</taxon>
    </lineage>
</organism>
<feature type="compositionally biased region" description="Polar residues" evidence="1">
    <location>
        <begin position="31"/>
        <end position="42"/>
    </location>
</feature>
<dbReference type="AlphaFoldDB" id="A0A699IPR9"/>
<name>A0A699IPR9_TANCI</name>
<feature type="compositionally biased region" description="Basic and acidic residues" evidence="1">
    <location>
        <begin position="56"/>
        <end position="66"/>
    </location>
</feature>
<comment type="caution">
    <text evidence="2">The sequence shown here is derived from an EMBL/GenBank/DDBJ whole genome shotgun (WGS) entry which is preliminary data.</text>
</comment>
<evidence type="ECO:0000256" key="1">
    <source>
        <dbReference type="SAM" id="MobiDB-lite"/>
    </source>
</evidence>
<proteinExistence type="predicted"/>
<sequence>MVDSEWSRPAGLKLARENLQSRVKEEDSITDVENTSEGQSLHASRPSRLCAQAQLVKDKQEKDKIGSKPGKNGKRGEARRSQKQLQSR</sequence>
<feature type="region of interest" description="Disordered" evidence="1">
    <location>
        <begin position="17"/>
        <end position="88"/>
    </location>
</feature>
<gene>
    <name evidence="2" type="ORF">Tci_552995</name>
</gene>
<protein>
    <submittedName>
        <fullName evidence="2">Uncharacterized protein</fullName>
    </submittedName>
</protein>
<evidence type="ECO:0000313" key="2">
    <source>
        <dbReference type="EMBL" id="GEZ81022.1"/>
    </source>
</evidence>
<accession>A0A699IPR9</accession>
<reference evidence="2" key="1">
    <citation type="journal article" date="2019" name="Sci. Rep.">
        <title>Draft genome of Tanacetum cinerariifolium, the natural source of mosquito coil.</title>
        <authorList>
            <person name="Yamashiro T."/>
            <person name="Shiraishi A."/>
            <person name="Satake H."/>
            <person name="Nakayama K."/>
        </authorList>
    </citation>
    <scope>NUCLEOTIDE SEQUENCE</scope>
</reference>
<feature type="non-terminal residue" evidence="2">
    <location>
        <position position="88"/>
    </location>
</feature>